<dbReference type="RefSeq" id="WP_377815308.1">
    <property type="nucleotide sequence ID" value="NZ_JBHRSJ010000031.1"/>
</dbReference>
<sequence length="129" mass="14383">MTMESTQNPPEAADLYGTAPQAEISQHKRNLRIAQQALIDEFHALIDDTERLLKHTAEVTGSQADEVRAKINDNLTRAREVLKDSQGRLYERGQEVLEATEEYVHAHPWRSVGIATGAGLLLGLLLGRR</sequence>
<dbReference type="PANTHER" id="PTHR35893">
    <property type="entry name" value="INNER MEMBRANE PROTEIN-RELATED"/>
    <property type="match status" value="1"/>
</dbReference>
<evidence type="ECO:0000256" key="6">
    <source>
        <dbReference type="ARBA" id="ARBA00022989"/>
    </source>
</evidence>
<accession>A0ABV7AVG0</accession>
<proteinExistence type="inferred from homology"/>
<keyword evidence="6" id="KW-1133">Transmembrane helix</keyword>
<keyword evidence="11" id="KW-1185">Reference proteome</keyword>
<evidence type="ECO:0000313" key="10">
    <source>
        <dbReference type="EMBL" id="MFC2973549.1"/>
    </source>
</evidence>
<feature type="domain" description="DUF883" evidence="8">
    <location>
        <begin position="37"/>
        <end position="84"/>
    </location>
</feature>
<dbReference type="InterPro" id="IPR043605">
    <property type="entry name" value="DUF883_C"/>
</dbReference>
<evidence type="ECO:0000256" key="1">
    <source>
        <dbReference type="ARBA" id="ARBA00004377"/>
    </source>
</evidence>
<keyword evidence="7" id="KW-0472">Membrane</keyword>
<dbReference type="EMBL" id="JBHRSJ010000031">
    <property type="protein sequence ID" value="MFC2973549.1"/>
    <property type="molecule type" value="Genomic_DNA"/>
</dbReference>
<dbReference type="Pfam" id="PF05957">
    <property type="entry name" value="DUF883"/>
    <property type="match status" value="1"/>
</dbReference>
<feature type="domain" description="DUF883" evidence="9">
    <location>
        <begin position="100"/>
        <end position="129"/>
    </location>
</feature>
<comment type="caution">
    <text evidence="10">The sequence shown here is derived from an EMBL/GenBank/DDBJ whole genome shotgun (WGS) entry which is preliminary data.</text>
</comment>
<evidence type="ECO:0000259" key="9">
    <source>
        <dbReference type="Pfam" id="PF19029"/>
    </source>
</evidence>
<keyword evidence="4" id="KW-0997">Cell inner membrane</keyword>
<keyword evidence="3" id="KW-1003">Cell membrane</keyword>
<evidence type="ECO:0000256" key="4">
    <source>
        <dbReference type="ARBA" id="ARBA00022519"/>
    </source>
</evidence>
<evidence type="ECO:0000313" key="11">
    <source>
        <dbReference type="Proteomes" id="UP001595457"/>
    </source>
</evidence>
<dbReference type="InterPro" id="IPR043604">
    <property type="entry name" value="DUF883_N"/>
</dbReference>
<evidence type="ECO:0000256" key="5">
    <source>
        <dbReference type="ARBA" id="ARBA00022692"/>
    </source>
</evidence>
<comment type="similarity">
    <text evidence="2">Belongs to the ElaB/YgaM/YqjD family.</text>
</comment>
<name>A0ABV7AVG0_9GAMM</name>
<dbReference type="PANTHER" id="PTHR35893:SF3">
    <property type="entry name" value="INNER MEMBRANE PROTEIN"/>
    <property type="match status" value="1"/>
</dbReference>
<keyword evidence="5" id="KW-0812">Transmembrane</keyword>
<dbReference type="Proteomes" id="UP001595457">
    <property type="component" value="Unassembled WGS sequence"/>
</dbReference>
<gene>
    <name evidence="10" type="ORF">ACFOJE_15195</name>
</gene>
<protein>
    <submittedName>
        <fullName evidence="10">YqjD family protein</fullName>
    </submittedName>
</protein>
<reference evidence="11" key="1">
    <citation type="journal article" date="2019" name="Int. J. Syst. Evol. Microbiol.">
        <title>The Global Catalogue of Microorganisms (GCM) 10K type strain sequencing project: providing services to taxonomists for standard genome sequencing and annotation.</title>
        <authorList>
            <consortium name="The Broad Institute Genomics Platform"/>
            <consortium name="The Broad Institute Genome Sequencing Center for Infectious Disease"/>
            <person name="Wu L."/>
            <person name="Ma J."/>
        </authorList>
    </citation>
    <scope>NUCLEOTIDE SEQUENCE [LARGE SCALE GENOMIC DNA]</scope>
    <source>
        <strain evidence="11">KCTC 62195</strain>
    </source>
</reference>
<evidence type="ECO:0000256" key="3">
    <source>
        <dbReference type="ARBA" id="ARBA00022475"/>
    </source>
</evidence>
<organism evidence="10 11">
    <name type="scientific">Azotobacter bryophylli</name>
    <dbReference type="NCBI Taxonomy" id="1986537"/>
    <lineage>
        <taxon>Bacteria</taxon>
        <taxon>Pseudomonadati</taxon>
        <taxon>Pseudomonadota</taxon>
        <taxon>Gammaproteobacteria</taxon>
        <taxon>Pseudomonadales</taxon>
        <taxon>Pseudomonadaceae</taxon>
        <taxon>Azotobacter</taxon>
    </lineage>
</organism>
<dbReference type="Pfam" id="PF19029">
    <property type="entry name" value="DUF883_C"/>
    <property type="match status" value="1"/>
</dbReference>
<dbReference type="InterPro" id="IPR010279">
    <property type="entry name" value="YqjD/ElaB"/>
</dbReference>
<evidence type="ECO:0000256" key="2">
    <source>
        <dbReference type="ARBA" id="ARBA00010423"/>
    </source>
</evidence>
<evidence type="ECO:0000259" key="8">
    <source>
        <dbReference type="Pfam" id="PF05957"/>
    </source>
</evidence>
<evidence type="ECO:0000256" key="7">
    <source>
        <dbReference type="ARBA" id="ARBA00023136"/>
    </source>
</evidence>
<comment type="subcellular location">
    <subcellularLocation>
        <location evidence="1">Cell inner membrane</location>
        <topology evidence="1">Single-pass membrane protein</topology>
    </subcellularLocation>
</comment>